<evidence type="ECO:0000256" key="18">
    <source>
        <dbReference type="ARBA" id="ARBA00022989"/>
    </source>
</evidence>
<evidence type="ECO:0000256" key="28">
    <source>
        <dbReference type="ARBA" id="ARBA00048679"/>
    </source>
</evidence>
<dbReference type="GO" id="GO:0046872">
    <property type="term" value="F:metal ion binding"/>
    <property type="evidence" value="ECO:0007669"/>
    <property type="project" value="UniProtKB-KW"/>
</dbReference>
<dbReference type="GO" id="GO:0005634">
    <property type="term" value="C:nucleus"/>
    <property type="evidence" value="ECO:0007669"/>
    <property type="project" value="UniProtKB-SubCell"/>
</dbReference>
<comment type="caution">
    <text evidence="35">The sequence shown here is derived from an EMBL/GenBank/DDBJ whole genome shotgun (WGS) entry which is preliminary data.</text>
</comment>
<keyword evidence="36" id="KW-1185">Reference proteome</keyword>
<dbReference type="Gene3D" id="1.20.5.1010">
    <property type="entry name" value="TRPM, tetramerisation domain"/>
    <property type="match status" value="1"/>
</dbReference>
<dbReference type="InterPro" id="IPR011009">
    <property type="entry name" value="Kinase-like_dom_sf"/>
</dbReference>
<dbReference type="Proteomes" id="UP000531151">
    <property type="component" value="Unassembled WGS sequence"/>
</dbReference>
<evidence type="ECO:0000256" key="22">
    <source>
        <dbReference type="ARBA" id="ARBA00023303"/>
    </source>
</evidence>
<dbReference type="GO" id="GO:0005524">
    <property type="term" value="F:ATP binding"/>
    <property type="evidence" value="ECO:0007669"/>
    <property type="project" value="UniProtKB-KW"/>
</dbReference>
<dbReference type="GO" id="GO:0051262">
    <property type="term" value="P:protein tetramerization"/>
    <property type="evidence" value="ECO:0007669"/>
    <property type="project" value="InterPro"/>
</dbReference>
<dbReference type="SMART" id="SM00811">
    <property type="entry name" value="Alpha_kinase"/>
    <property type="match status" value="1"/>
</dbReference>
<feature type="non-terminal residue" evidence="35">
    <location>
        <position position="1557"/>
    </location>
</feature>
<evidence type="ECO:0000256" key="4">
    <source>
        <dbReference type="ARBA" id="ARBA00022448"/>
    </source>
</evidence>
<dbReference type="InterPro" id="IPR037162">
    <property type="entry name" value="TRPM_tetra_sf"/>
</dbReference>
<dbReference type="PANTHER" id="PTHR13800:SF8">
    <property type="entry name" value="TRANSIENT RECEPTOR POTENTIAL CATION CHANNEL SUBFAMILY M MEMBER 7"/>
    <property type="match status" value="1"/>
</dbReference>
<dbReference type="CDD" id="cd16971">
    <property type="entry name" value="Alpha_kinase_ChaK1_TRMP7"/>
    <property type="match status" value="1"/>
</dbReference>
<keyword evidence="15 31" id="KW-0862">Zinc</keyword>
<evidence type="ECO:0000256" key="8">
    <source>
        <dbReference type="ARBA" id="ARBA00022568"/>
    </source>
</evidence>
<evidence type="ECO:0000256" key="7">
    <source>
        <dbReference type="ARBA" id="ARBA00022553"/>
    </source>
</evidence>
<feature type="transmembrane region" description="Helical" evidence="33">
    <location>
        <begin position="422"/>
        <end position="440"/>
    </location>
</feature>
<dbReference type="SUPFAM" id="SSF56112">
    <property type="entry name" value="Protein kinase-like (PK-like)"/>
    <property type="match status" value="1"/>
</dbReference>
<comment type="subcellular location">
    <subcellularLocation>
        <location evidence="2">Cell membrane</location>
        <topology evidence="2">Multi-pass membrane protein</topology>
    </subcellularLocation>
    <subcellularLocation>
        <location evidence="1">Nucleus</location>
    </subcellularLocation>
</comment>
<comment type="similarity">
    <text evidence="23">In the C-terminal section; belongs to the protein kinase superfamily. Alpha-type protein kinase family. ALPK subfamily.</text>
</comment>
<dbReference type="FunFam" id="1.20.5.1010:FF:000002">
    <property type="entry name" value="Transient receptor potential cation channel subfamily M member 7"/>
    <property type="match status" value="1"/>
</dbReference>
<dbReference type="Pfam" id="PF00520">
    <property type="entry name" value="Ion_trans"/>
    <property type="match status" value="1"/>
</dbReference>
<evidence type="ECO:0000256" key="23">
    <source>
        <dbReference type="ARBA" id="ARBA00025760"/>
    </source>
</evidence>
<evidence type="ECO:0000313" key="35">
    <source>
        <dbReference type="EMBL" id="NWH57916.1"/>
    </source>
</evidence>
<evidence type="ECO:0000256" key="25">
    <source>
        <dbReference type="ARBA" id="ARBA00034634"/>
    </source>
</evidence>
<dbReference type="OrthoDB" id="301415at2759"/>
<feature type="compositionally biased region" description="Low complexity" evidence="32">
    <location>
        <begin position="1041"/>
        <end position="1057"/>
    </location>
</feature>
<sequence>NVPEGAEPEIISTIKKTFNFGQSEAVHLFQTLLECMKKKELITVFHIGSDEHQDIDVAILTALLKGTNASALDQLVLTLAWDRVDIAKNHVFVYGQQWLVGSLEQAMLDALVMDRVAFVKLLIENGVSMHKFLTIPRLEELYNTKQGPTNPTLFHLVRDVKQGNLPPGYKINLIDVGLVIEYLMGGTYRCTYTRKRFRAIYNSLSGNNRRSGRNPSNTTPQMCKSHESFGNRADKKEKMRHNHFIKTAQPYKPKIDTGAEEGKKKRTKDEIVDIDDPETRRFAYPLNELLLWAVLMKRQKMALFFWQHGEESMAKALVACKVYRSMAYEAKQSDLVDDTSEELKQHSNEFGQLAVELLEQSFRQDETMAMKLLTYELKNWSNSTCLKLAVSSRLRPFVAHTCTQMLLSDMWMGRLNMRKNSWYKVILSILLPPAILLLEYKTKAEMSHIPQSQDAHQMAMDDSENNFQAAADEIPMEVFKEVRILDSTAEKHDMETPTKPKRLPITQKFYAFYHAPIVKFWFNTLAYLGFLMLYTFVVLVKMEELPSVQEWIVIAYIFTSAIEKIREIFMSEAGKINQKIKVWFSDYFNISDTVAIVTFFIGFALRFGAKGNFGENTYQENYVFVAGRITYCLNIIFWYVRLLDFLAVNQQAGPYVMMIGKMVANMFYIVVIMALVLLSFGVPRKAILYPDEAPSWTLARDIVFHPYWMIFGEVYAYEIDVCANNSDEKVAHLCGPGTWLTPFLQAVYLFVQYIIMVNLLIAFFNNVYLQVKAISNIVWKYQRYHFIMAYHEKPVLPPPLIILSHMASLFCCICKRRKTDKTSDGPKLFLTEEDQKKLHDFEELCVEMYFNEKDDKFHSGSEERIRVTFERVEQMCIQIKEVGDRVNYIKRSLQSLDSQIGHLQDLSALTVDTLKTLTAQKASEASKVHNEITRELSISKHLAQNLIEDGSLRSSVWKKHSIGNVFGSFPQGGLESNNALLCNISIRDEKEGHHKTIGQELAPVPRREEMNFQEAGSSGSALFSNAVSPPELRQRIQAAENSKSISKSKKLGNSSNSMPHVTSPTAKLFVSTPSRPSCKSQLDSSAKHEETVFSKPTEGDNNVEFGAFVGHRDSMELQRFKEAASKIKERSADIEEQQEDFKKAILEGIETTRLQGLQTDCGLRQSSSCGGFTDPLEVHSEQLYSKSRRASSEDAQQVDSKAALLTDWIQGRPSNSSQIFVCGYFNTQYLSGIASPFKPIMDINYYYSAVERNNLMRLSQSIPFTPVPPRGEPVTVYRLEESSPSILNNSMSSWSQLGLCAKIEFLSKEEMGGGLRRALKVVCTWSEYDILKSGHLYIIKSFLPEVVNTWSSIYKEDTVLHLCLREIQQQRAAQKLTFAFNQMKPKSIPYSPRFLEVFLLYCHSAGQWFAVEECMTGEFRKYNNNNGDEIIPTNMLEEVMLAFSHWTYEYTRGELLVLDLQGVGENLTDPSVIKAGEKRSYDMVFGPANLGEDAIKNFRAKHHCNSCCRKLKLPDLKRNDYTPDKIIFPQDDSPELTIQPGSCTKESDSANSIRLML</sequence>
<name>A0A7K4IYE6_GEOCA</name>
<feature type="transmembrane region" description="Helical" evidence="33">
    <location>
        <begin position="621"/>
        <end position="642"/>
    </location>
</feature>
<evidence type="ECO:0000256" key="26">
    <source>
        <dbReference type="ARBA" id="ARBA00036634"/>
    </source>
</evidence>
<comment type="catalytic activity">
    <reaction evidence="25">
        <text>Zn(2+)(in) = Zn(2+)(out)</text>
        <dbReference type="Rhea" id="RHEA:29351"/>
        <dbReference type="ChEBI" id="CHEBI:29105"/>
    </reaction>
</comment>
<keyword evidence="11 33" id="KW-0812">Transmembrane</keyword>
<evidence type="ECO:0000256" key="31">
    <source>
        <dbReference type="PIRSR" id="PIRSR629601-3"/>
    </source>
</evidence>
<dbReference type="PROSITE" id="PS51158">
    <property type="entry name" value="ALPHA_KINASE"/>
    <property type="match status" value="1"/>
</dbReference>
<feature type="transmembrane region" description="Helical" evidence="33">
    <location>
        <begin position="746"/>
        <end position="769"/>
    </location>
</feature>
<evidence type="ECO:0000256" key="13">
    <source>
        <dbReference type="ARBA" id="ARBA00022741"/>
    </source>
</evidence>
<feature type="binding site" evidence="31">
    <location>
        <position position="1445"/>
    </location>
    <ligand>
        <name>Zn(2+)</name>
        <dbReference type="ChEBI" id="CHEBI:29105"/>
    </ligand>
</feature>
<evidence type="ECO:0000256" key="33">
    <source>
        <dbReference type="SAM" id="Phobius"/>
    </source>
</evidence>
<keyword evidence="22" id="KW-0407">Ion channel</keyword>
<dbReference type="InterPro" id="IPR057366">
    <property type="entry name" value="TRPM-like"/>
</dbReference>
<evidence type="ECO:0000256" key="15">
    <source>
        <dbReference type="ARBA" id="ARBA00022833"/>
    </source>
</evidence>
<dbReference type="EC" id="2.7.11.1" evidence="3"/>
<comment type="cofactor">
    <cofactor evidence="31">
        <name>Zn(2+)</name>
        <dbReference type="ChEBI" id="CHEBI:29105"/>
    </cofactor>
    <text evidence="31">Binds 1 zinc ion per subunit.</text>
</comment>
<feature type="binding site" evidence="31">
    <location>
        <position position="1508"/>
    </location>
    <ligand>
        <name>Zn(2+)</name>
        <dbReference type="ChEBI" id="CHEBI:29105"/>
    </ligand>
</feature>
<dbReference type="EMBL" id="VWPV01006239">
    <property type="protein sequence ID" value="NWH57916.1"/>
    <property type="molecule type" value="Genomic_DNA"/>
</dbReference>
<keyword evidence="8" id="KW-0109">Calcium transport</keyword>
<feature type="active site" description="Proton acceptor" evidence="29">
    <location>
        <position position="1459"/>
    </location>
</feature>
<feature type="transmembrane region" description="Helical" evidence="33">
    <location>
        <begin position="587"/>
        <end position="609"/>
    </location>
</feature>
<accession>A0A7K4IYE6</accession>
<evidence type="ECO:0000256" key="3">
    <source>
        <dbReference type="ARBA" id="ARBA00012513"/>
    </source>
</evidence>
<feature type="compositionally biased region" description="Low complexity" evidence="32">
    <location>
        <begin position="205"/>
        <end position="217"/>
    </location>
</feature>
<keyword evidence="7" id="KW-0597">Phosphoprotein</keyword>
<evidence type="ECO:0000256" key="12">
    <source>
        <dbReference type="ARBA" id="ARBA00022723"/>
    </source>
</evidence>
<evidence type="ECO:0000313" key="36">
    <source>
        <dbReference type="Proteomes" id="UP000531151"/>
    </source>
</evidence>
<evidence type="ECO:0000256" key="6">
    <source>
        <dbReference type="ARBA" id="ARBA00022527"/>
    </source>
</evidence>
<comment type="catalytic activity">
    <reaction evidence="26">
        <text>Ca(2+)(in) = Ca(2+)(out)</text>
        <dbReference type="Rhea" id="RHEA:29671"/>
        <dbReference type="ChEBI" id="CHEBI:29108"/>
    </reaction>
</comment>
<feature type="binding site" evidence="30">
    <location>
        <begin position="1486"/>
        <end position="1492"/>
    </location>
    <ligand>
        <name>ADP</name>
        <dbReference type="ChEBI" id="CHEBI:456216"/>
    </ligand>
</feature>
<evidence type="ECO:0000256" key="20">
    <source>
        <dbReference type="ARBA" id="ARBA00023136"/>
    </source>
</evidence>
<reference evidence="35 36" key="1">
    <citation type="submission" date="2019-09" db="EMBL/GenBank/DDBJ databases">
        <title>Bird 10,000 Genomes (B10K) Project - Family phase.</title>
        <authorList>
            <person name="Zhang G."/>
        </authorList>
    </citation>
    <scope>NUCLEOTIDE SEQUENCE [LARGE SCALE GENOMIC DNA]</scope>
    <source>
        <strain evidence="35">B10K-CU-031-07</strain>
        <tissue evidence="35">Muscle</tissue>
    </source>
</reference>
<evidence type="ECO:0000256" key="19">
    <source>
        <dbReference type="ARBA" id="ARBA00023065"/>
    </source>
</evidence>
<keyword evidence="12 31" id="KW-0479">Metal-binding</keyword>
<feature type="transmembrane region" description="Helical" evidence="33">
    <location>
        <begin position="520"/>
        <end position="542"/>
    </location>
</feature>
<proteinExistence type="inferred from homology"/>
<comment type="catalytic activity">
    <reaction evidence="27">
        <text>L-threonyl-[protein] + ATP = O-phospho-L-threonyl-[protein] + ADP + H(+)</text>
        <dbReference type="Rhea" id="RHEA:46608"/>
        <dbReference type="Rhea" id="RHEA-COMP:11060"/>
        <dbReference type="Rhea" id="RHEA-COMP:11605"/>
        <dbReference type="ChEBI" id="CHEBI:15378"/>
        <dbReference type="ChEBI" id="CHEBI:30013"/>
        <dbReference type="ChEBI" id="CHEBI:30616"/>
        <dbReference type="ChEBI" id="CHEBI:61977"/>
        <dbReference type="ChEBI" id="CHEBI:456216"/>
        <dbReference type="EC" id="2.7.11.1"/>
    </reaction>
</comment>
<feature type="binding site" evidence="31">
    <location>
        <position position="1502"/>
    </location>
    <ligand>
        <name>Zn(2+)</name>
        <dbReference type="ChEBI" id="CHEBI:29105"/>
    </ligand>
</feature>
<dbReference type="InterPro" id="IPR032415">
    <property type="entry name" value="TRPM_tetra"/>
</dbReference>
<dbReference type="Pfam" id="PF25508">
    <property type="entry name" value="TRPM2"/>
    <property type="match status" value="2"/>
</dbReference>
<feature type="binding site" evidence="30">
    <location>
        <position position="1316"/>
    </location>
    <ligand>
        <name>ADP</name>
        <dbReference type="ChEBI" id="CHEBI:456216"/>
    </ligand>
</feature>
<dbReference type="InterPro" id="IPR050927">
    <property type="entry name" value="TRPM"/>
</dbReference>
<evidence type="ECO:0000256" key="30">
    <source>
        <dbReference type="PIRSR" id="PIRSR629601-2"/>
    </source>
</evidence>
<dbReference type="InterPro" id="IPR004166">
    <property type="entry name" value="a-kinase_dom"/>
</dbReference>
<evidence type="ECO:0000256" key="16">
    <source>
        <dbReference type="ARBA" id="ARBA00022837"/>
    </source>
</evidence>
<dbReference type="Pfam" id="PF02816">
    <property type="entry name" value="Alpha_kinase"/>
    <property type="match status" value="1"/>
</dbReference>
<dbReference type="GO" id="GO:0004674">
    <property type="term" value="F:protein serine/threonine kinase activity"/>
    <property type="evidence" value="ECO:0007669"/>
    <property type="project" value="UniProtKB-KW"/>
</dbReference>
<evidence type="ECO:0000256" key="11">
    <source>
        <dbReference type="ARBA" id="ARBA00022692"/>
    </source>
</evidence>
<keyword evidence="9" id="KW-0107">Calcium channel</keyword>
<keyword evidence="14" id="KW-0418">Kinase</keyword>
<feature type="binding site" evidence="30">
    <location>
        <position position="1461"/>
    </location>
    <ligand>
        <name>ADP</name>
        <dbReference type="ChEBI" id="CHEBI:456216"/>
    </ligand>
</feature>
<evidence type="ECO:0000259" key="34">
    <source>
        <dbReference type="PROSITE" id="PS51158"/>
    </source>
</evidence>
<keyword evidence="18 33" id="KW-1133">Transmembrane helix</keyword>
<evidence type="ECO:0000256" key="2">
    <source>
        <dbReference type="ARBA" id="ARBA00004651"/>
    </source>
</evidence>
<evidence type="ECO:0000256" key="5">
    <source>
        <dbReference type="ARBA" id="ARBA00022475"/>
    </source>
</evidence>
<feature type="region of interest" description="Disordered" evidence="32">
    <location>
        <begin position="1037"/>
        <end position="1098"/>
    </location>
</feature>
<keyword evidence="10" id="KW-0808">Transferase</keyword>
<gene>
    <name evidence="35" type="primary">Trpm7_0</name>
    <name evidence="35" type="ORF">GEOCAL_R12375</name>
</gene>
<dbReference type="Gene3D" id="3.20.200.10">
    <property type="entry name" value="MHCK/EF2 kinase"/>
    <property type="match status" value="1"/>
</dbReference>
<feature type="binding site" evidence="30">
    <location>
        <position position="1412"/>
    </location>
    <ligand>
        <name>ADP</name>
        <dbReference type="ChEBI" id="CHEBI:456216"/>
    </ligand>
</feature>
<keyword evidence="5" id="KW-1003">Cell membrane</keyword>
<dbReference type="GO" id="GO:0005886">
    <property type="term" value="C:plasma membrane"/>
    <property type="evidence" value="ECO:0007669"/>
    <property type="project" value="UniProtKB-SubCell"/>
</dbReference>
<feature type="binding site" evidence="30">
    <location>
        <position position="1469"/>
    </location>
    <ligand>
        <name>ADP</name>
        <dbReference type="ChEBI" id="CHEBI:456216"/>
    </ligand>
</feature>
<feature type="domain" description="Alpha-type protein kinase" evidence="34">
    <location>
        <begin position="1286"/>
        <end position="1516"/>
    </location>
</feature>
<evidence type="ECO:0000256" key="21">
    <source>
        <dbReference type="ARBA" id="ARBA00023242"/>
    </source>
</evidence>
<dbReference type="PANTHER" id="PTHR13800">
    <property type="entry name" value="TRANSIENT RECEPTOR POTENTIAL CATION CHANNEL, SUBFAMILY M, MEMBER 6"/>
    <property type="match status" value="1"/>
</dbReference>
<dbReference type="Pfam" id="PF16519">
    <property type="entry name" value="TRPM_tetra"/>
    <property type="match status" value="1"/>
</dbReference>
<feature type="compositionally biased region" description="Polar residues" evidence="32">
    <location>
        <begin position="1058"/>
        <end position="1084"/>
    </location>
</feature>
<evidence type="ECO:0000256" key="27">
    <source>
        <dbReference type="ARBA" id="ARBA00047899"/>
    </source>
</evidence>
<dbReference type="Gene3D" id="3.30.200.20">
    <property type="entry name" value="Phosphorylase Kinase, domain 1"/>
    <property type="match status" value="1"/>
</dbReference>
<keyword evidence="21" id="KW-0539">Nucleus</keyword>
<dbReference type="GO" id="GO:0005262">
    <property type="term" value="F:calcium channel activity"/>
    <property type="evidence" value="ECO:0007669"/>
    <property type="project" value="UniProtKB-KW"/>
</dbReference>
<feature type="binding site" evidence="30">
    <location>
        <position position="1340"/>
    </location>
    <ligand>
        <name>ADP</name>
        <dbReference type="ChEBI" id="CHEBI:456216"/>
    </ligand>
</feature>
<organism evidence="35 36">
    <name type="scientific">Geococcyx californianus</name>
    <name type="common">Greater roadrunner</name>
    <name type="synonym">Saurothera californiana</name>
    <dbReference type="NCBI Taxonomy" id="8947"/>
    <lineage>
        <taxon>Eukaryota</taxon>
        <taxon>Metazoa</taxon>
        <taxon>Chordata</taxon>
        <taxon>Craniata</taxon>
        <taxon>Vertebrata</taxon>
        <taxon>Euteleostomi</taxon>
        <taxon>Archelosauria</taxon>
        <taxon>Archosauria</taxon>
        <taxon>Dinosauria</taxon>
        <taxon>Saurischia</taxon>
        <taxon>Theropoda</taxon>
        <taxon>Coelurosauria</taxon>
        <taxon>Aves</taxon>
        <taxon>Neognathae</taxon>
        <taxon>Neoaves</taxon>
        <taxon>Otidimorphae</taxon>
        <taxon>Cuculiformes</taxon>
        <taxon>Neomorphidae</taxon>
        <taxon>Geococcyx</taxon>
    </lineage>
</organism>
<dbReference type="InterPro" id="IPR005821">
    <property type="entry name" value="Ion_trans_dom"/>
</dbReference>
<keyword evidence="19" id="KW-0406">Ion transport</keyword>
<protein>
    <recommendedName>
        <fullName evidence="3">non-specific serine/threonine protein kinase</fullName>
        <ecNumber evidence="3">2.7.11.1</ecNumber>
    </recommendedName>
</protein>
<feature type="region of interest" description="Disordered" evidence="32">
    <location>
        <begin position="205"/>
        <end position="238"/>
    </location>
</feature>
<evidence type="ECO:0000256" key="24">
    <source>
        <dbReference type="ARBA" id="ARBA00034269"/>
    </source>
</evidence>
<feature type="compositionally biased region" description="Basic and acidic residues" evidence="32">
    <location>
        <begin position="224"/>
        <end position="237"/>
    </location>
</feature>
<keyword evidence="13 30" id="KW-0547">Nucleotide-binding</keyword>
<dbReference type="InterPro" id="IPR029601">
    <property type="entry name" value="TRPM7_a-kinase_dom"/>
</dbReference>
<comment type="catalytic activity">
    <reaction evidence="28">
        <text>L-seryl-[protein] + ATP = O-phospho-L-seryl-[protein] + ADP + H(+)</text>
        <dbReference type="Rhea" id="RHEA:17989"/>
        <dbReference type="Rhea" id="RHEA-COMP:9863"/>
        <dbReference type="Rhea" id="RHEA-COMP:11604"/>
        <dbReference type="ChEBI" id="CHEBI:15378"/>
        <dbReference type="ChEBI" id="CHEBI:29999"/>
        <dbReference type="ChEBI" id="CHEBI:30616"/>
        <dbReference type="ChEBI" id="CHEBI:83421"/>
        <dbReference type="ChEBI" id="CHEBI:456216"/>
        <dbReference type="EC" id="2.7.11.1"/>
    </reaction>
</comment>
<feature type="binding site" evidence="31">
    <location>
        <position position="1504"/>
    </location>
    <ligand>
        <name>Zn(2+)</name>
        <dbReference type="ChEBI" id="CHEBI:29105"/>
    </ligand>
</feature>
<keyword evidence="17 30" id="KW-0067">ATP-binding</keyword>
<dbReference type="GO" id="GO:0055080">
    <property type="term" value="P:monoatomic cation homeostasis"/>
    <property type="evidence" value="ECO:0007669"/>
    <property type="project" value="TreeGrafter"/>
</dbReference>
<dbReference type="FunFam" id="3.20.200.10:FF:000001">
    <property type="entry name" value="Transient receptor potential cation channel, subfamily M, member 7"/>
    <property type="match status" value="1"/>
</dbReference>
<keyword evidence="20 33" id="KW-0472">Membrane</keyword>
<evidence type="ECO:0000256" key="1">
    <source>
        <dbReference type="ARBA" id="ARBA00004123"/>
    </source>
</evidence>
<keyword evidence="6" id="KW-0723">Serine/threonine-protein kinase</keyword>
<evidence type="ECO:0000256" key="17">
    <source>
        <dbReference type="ARBA" id="ARBA00022840"/>
    </source>
</evidence>
<evidence type="ECO:0000256" key="29">
    <source>
        <dbReference type="PIRSR" id="PIRSR629601-1"/>
    </source>
</evidence>
<evidence type="ECO:0000256" key="10">
    <source>
        <dbReference type="ARBA" id="ARBA00022679"/>
    </source>
</evidence>
<feature type="transmembrane region" description="Helical" evidence="33">
    <location>
        <begin position="663"/>
        <end position="682"/>
    </location>
</feature>
<comment type="catalytic activity">
    <reaction evidence="24">
        <text>Mg(2+)(in) = Mg(2+)(out)</text>
        <dbReference type="Rhea" id="RHEA:29827"/>
        <dbReference type="ChEBI" id="CHEBI:18420"/>
    </reaction>
</comment>
<dbReference type="FunFam" id="3.30.200.20:FF:000129">
    <property type="entry name" value="Transient receptor potential cation channel, subfamily M, member 7"/>
    <property type="match status" value="1"/>
</dbReference>
<evidence type="ECO:0000256" key="14">
    <source>
        <dbReference type="ARBA" id="ARBA00022777"/>
    </source>
</evidence>
<evidence type="ECO:0000256" key="32">
    <source>
        <dbReference type="SAM" id="MobiDB-lite"/>
    </source>
</evidence>
<evidence type="ECO:0000256" key="9">
    <source>
        <dbReference type="ARBA" id="ARBA00022673"/>
    </source>
</evidence>
<keyword evidence="4" id="KW-0813">Transport</keyword>
<keyword evidence="16" id="KW-0106">Calcium</keyword>
<feature type="non-terminal residue" evidence="35">
    <location>
        <position position="1"/>
    </location>
</feature>